<dbReference type="STRING" id="29172.A0A0D8XBZ7"/>
<reference evidence="3 4" key="1">
    <citation type="submission" date="2013-11" db="EMBL/GenBank/DDBJ databases">
        <title>Draft genome of the bovine lungworm Dictyocaulus viviparus.</title>
        <authorList>
            <person name="Mitreva M."/>
        </authorList>
    </citation>
    <scope>NUCLEOTIDE SEQUENCE [LARGE SCALE GENOMIC DNA]</scope>
    <source>
        <strain evidence="3 4">HannoverDv2000</strain>
    </source>
</reference>
<comment type="similarity">
    <text evidence="1">Belongs to the histone H3 family.</text>
</comment>
<dbReference type="PANTHER" id="PTHR45810">
    <property type="entry name" value="HISTONE H3.2"/>
    <property type="match status" value="1"/>
</dbReference>
<dbReference type="GO" id="GO:0030527">
    <property type="term" value="F:structural constituent of chromatin"/>
    <property type="evidence" value="ECO:0007669"/>
    <property type="project" value="InterPro"/>
</dbReference>
<dbReference type="SUPFAM" id="SSF47113">
    <property type="entry name" value="Histone-fold"/>
    <property type="match status" value="1"/>
</dbReference>
<dbReference type="InterPro" id="IPR012337">
    <property type="entry name" value="RNaseH-like_sf"/>
</dbReference>
<dbReference type="Pfam" id="PF00125">
    <property type="entry name" value="Histone"/>
    <property type="match status" value="1"/>
</dbReference>
<reference evidence="4" key="2">
    <citation type="journal article" date="2016" name="Sci. Rep.">
        <title>Dictyocaulus viviparus genome, variome and transcriptome elucidate lungworm biology and support future intervention.</title>
        <authorList>
            <person name="McNulty S.N."/>
            <person name="Strube C."/>
            <person name="Rosa B.A."/>
            <person name="Martin J.C."/>
            <person name="Tyagi R."/>
            <person name="Choi Y.J."/>
            <person name="Wang Q."/>
            <person name="Hallsworth Pepin K."/>
            <person name="Zhang X."/>
            <person name="Ozersky P."/>
            <person name="Wilson R.K."/>
            <person name="Sternberg P.W."/>
            <person name="Gasser R.B."/>
            <person name="Mitreva M."/>
        </authorList>
    </citation>
    <scope>NUCLEOTIDE SEQUENCE [LARGE SCALE GENOMIC DNA]</scope>
    <source>
        <strain evidence="4">HannoverDv2000</strain>
    </source>
</reference>
<dbReference type="Gene3D" id="3.30.420.10">
    <property type="entry name" value="Ribonuclease H-like superfamily/Ribonuclease H"/>
    <property type="match status" value="2"/>
</dbReference>
<evidence type="ECO:0000256" key="1">
    <source>
        <dbReference type="ARBA" id="ARBA00010343"/>
    </source>
</evidence>
<evidence type="ECO:0000313" key="3">
    <source>
        <dbReference type="EMBL" id="KJH42123.1"/>
    </source>
</evidence>
<accession>A0A0D8XBZ7</accession>
<dbReference type="PRINTS" id="PR00622">
    <property type="entry name" value="HISTONEH3"/>
</dbReference>
<dbReference type="Proteomes" id="UP000053766">
    <property type="component" value="Unassembled WGS sequence"/>
</dbReference>
<keyword evidence="4" id="KW-1185">Reference proteome</keyword>
<evidence type="ECO:0000259" key="2">
    <source>
        <dbReference type="Pfam" id="PF00125"/>
    </source>
</evidence>
<dbReference type="GO" id="GO:0000786">
    <property type="term" value="C:nucleosome"/>
    <property type="evidence" value="ECO:0007669"/>
    <property type="project" value="InterPro"/>
</dbReference>
<dbReference type="Gene3D" id="1.10.20.10">
    <property type="entry name" value="Histone, subunit A"/>
    <property type="match status" value="1"/>
</dbReference>
<organism evidence="3 4">
    <name type="scientific">Dictyocaulus viviparus</name>
    <name type="common">Bovine lungworm</name>
    <dbReference type="NCBI Taxonomy" id="29172"/>
    <lineage>
        <taxon>Eukaryota</taxon>
        <taxon>Metazoa</taxon>
        <taxon>Ecdysozoa</taxon>
        <taxon>Nematoda</taxon>
        <taxon>Chromadorea</taxon>
        <taxon>Rhabditida</taxon>
        <taxon>Rhabditina</taxon>
        <taxon>Rhabditomorpha</taxon>
        <taxon>Strongyloidea</taxon>
        <taxon>Metastrongylidae</taxon>
        <taxon>Dictyocaulus</taxon>
    </lineage>
</organism>
<dbReference type="InterPro" id="IPR036397">
    <property type="entry name" value="RNaseH_sf"/>
</dbReference>
<dbReference type="OrthoDB" id="420022at2759"/>
<dbReference type="AlphaFoldDB" id="A0A0D8XBZ7"/>
<proteinExistence type="inferred from homology"/>
<dbReference type="SUPFAM" id="SSF53098">
    <property type="entry name" value="Ribonuclease H-like"/>
    <property type="match status" value="1"/>
</dbReference>
<dbReference type="InterPro" id="IPR009072">
    <property type="entry name" value="Histone-fold"/>
</dbReference>
<protein>
    <submittedName>
        <fullName evidence="3">Core histone H2A/H2B/H3/H4</fullName>
    </submittedName>
</protein>
<evidence type="ECO:0000313" key="4">
    <source>
        <dbReference type="Proteomes" id="UP000053766"/>
    </source>
</evidence>
<dbReference type="CDD" id="cd22911">
    <property type="entry name" value="HFD_H3"/>
    <property type="match status" value="1"/>
</dbReference>
<dbReference type="EMBL" id="KN716705">
    <property type="protein sequence ID" value="KJH42123.1"/>
    <property type="molecule type" value="Genomic_DNA"/>
</dbReference>
<dbReference type="GO" id="GO:0046982">
    <property type="term" value="F:protein heterodimerization activity"/>
    <property type="evidence" value="ECO:0007669"/>
    <property type="project" value="InterPro"/>
</dbReference>
<feature type="domain" description="Core Histone H2A/H2B/H3" evidence="2">
    <location>
        <begin position="327"/>
        <end position="414"/>
    </location>
</feature>
<sequence>MSSSGSPALTTMLLPSPVQVRGLLFGLINSETILIGHTLENDLKALRIVHDVIVDTSVLYSHSGVGGRYFKRSLKSLAREELVKCEYYFSYPPFPSFSTLLQFMSGLKEDFISCLLQFMSGLKEDFISCYLVVESVCDFRHSGVGGRYFKRSLKSLAREELGIEIQTGNGGHDSGEDAWAAMQLELLRNFTLLLADDNQYTVQYPSSPLTNRSNVQYQHYVNENRNPNLYNKTSQNEYMTSQQDYSEVLESQIGNANTHWNYRISVQKRQVNEYMTEPECPGRLKSPQDSTTITDSTSRIWNENVPRHRYDPHSRVSKVKGKYRYRPGTRTLKEIRHYQKSTNLLIPKLPFQRVIREVAMDLFPNHELRFALDALEALRVASEAFLIHLFDASCTCVLHARRVTVKPVDFHLVRLLQKW</sequence>
<gene>
    <name evidence="3" type="ORF">DICVIV_11880</name>
</gene>
<name>A0A0D8XBZ7_DICVI</name>
<dbReference type="InterPro" id="IPR007125">
    <property type="entry name" value="H2A/H2B/H3"/>
</dbReference>
<dbReference type="InterPro" id="IPR000164">
    <property type="entry name" value="Histone_H3/CENP-A"/>
</dbReference>
<dbReference type="GO" id="GO:0003677">
    <property type="term" value="F:DNA binding"/>
    <property type="evidence" value="ECO:0007669"/>
    <property type="project" value="InterPro"/>
</dbReference>
<dbReference type="SMART" id="SM00428">
    <property type="entry name" value="H3"/>
    <property type="match status" value="1"/>
</dbReference>